<organism evidence="10 11">
    <name type="scientific">Kingdonia uniflora</name>
    <dbReference type="NCBI Taxonomy" id="39325"/>
    <lineage>
        <taxon>Eukaryota</taxon>
        <taxon>Viridiplantae</taxon>
        <taxon>Streptophyta</taxon>
        <taxon>Embryophyta</taxon>
        <taxon>Tracheophyta</taxon>
        <taxon>Spermatophyta</taxon>
        <taxon>Magnoliopsida</taxon>
        <taxon>Ranunculales</taxon>
        <taxon>Circaeasteraceae</taxon>
        <taxon>Kingdonia</taxon>
    </lineage>
</organism>
<proteinExistence type="inferred from homology"/>
<dbReference type="GO" id="GO:0031966">
    <property type="term" value="C:mitochondrial membrane"/>
    <property type="evidence" value="ECO:0007669"/>
    <property type="project" value="UniProtKB-SubCell"/>
</dbReference>
<keyword evidence="8" id="KW-0472">Membrane</keyword>
<evidence type="ECO:0000256" key="3">
    <source>
        <dbReference type="ARBA" id="ARBA00022448"/>
    </source>
</evidence>
<evidence type="ECO:0000256" key="5">
    <source>
        <dbReference type="ARBA" id="ARBA00022781"/>
    </source>
</evidence>
<keyword evidence="5" id="KW-0375">Hydrogen ion transport</keyword>
<evidence type="ECO:0000256" key="9">
    <source>
        <dbReference type="ARBA" id="ARBA00023310"/>
    </source>
</evidence>
<gene>
    <name evidence="10" type="ORF">GIB67_039349</name>
</gene>
<keyword evidence="7" id="KW-0496">Mitochondrion</keyword>
<dbReference type="GO" id="GO:0015986">
    <property type="term" value="P:proton motive force-driven ATP synthesis"/>
    <property type="evidence" value="ECO:0007669"/>
    <property type="project" value="InterPro"/>
</dbReference>
<keyword evidence="4" id="KW-0138">CF(0)</keyword>
<reference evidence="10 11" key="1">
    <citation type="journal article" date="2020" name="IScience">
        <title>Genome Sequencing of the Endangered Kingdonia uniflora (Circaeasteraceae, Ranunculales) Reveals Potential Mechanisms of Evolutionary Specialization.</title>
        <authorList>
            <person name="Sun Y."/>
            <person name="Deng T."/>
            <person name="Zhang A."/>
            <person name="Moore M.J."/>
            <person name="Landis J.B."/>
            <person name="Lin N."/>
            <person name="Zhang H."/>
            <person name="Zhang X."/>
            <person name="Huang J."/>
            <person name="Zhang X."/>
            <person name="Sun H."/>
            <person name="Wang H."/>
        </authorList>
    </citation>
    <scope>NUCLEOTIDE SEQUENCE [LARGE SCALE GENOMIC DNA]</scope>
    <source>
        <strain evidence="10">TB1705</strain>
        <tissue evidence="10">Leaf</tissue>
    </source>
</reference>
<dbReference type="GO" id="GO:0045259">
    <property type="term" value="C:proton-transporting ATP synthase complex"/>
    <property type="evidence" value="ECO:0007669"/>
    <property type="project" value="UniProtKB-KW"/>
</dbReference>
<evidence type="ECO:0000256" key="8">
    <source>
        <dbReference type="ARBA" id="ARBA00023136"/>
    </source>
</evidence>
<keyword evidence="3" id="KW-0813">Transport</keyword>
<keyword evidence="11" id="KW-1185">Reference proteome</keyword>
<evidence type="ECO:0000313" key="10">
    <source>
        <dbReference type="EMBL" id="KAF6147219.1"/>
    </source>
</evidence>
<evidence type="ECO:0000256" key="7">
    <source>
        <dbReference type="ARBA" id="ARBA00023128"/>
    </source>
</evidence>
<dbReference type="AlphaFoldDB" id="A0A7J7LX85"/>
<protein>
    <submittedName>
        <fullName evidence="10">Uncharacterized protein</fullName>
    </submittedName>
</protein>
<comment type="similarity">
    <text evidence="2">Belongs to the ATPase g subunit family.</text>
</comment>
<feature type="non-terminal residue" evidence="10">
    <location>
        <position position="356"/>
    </location>
</feature>
<evidence type="ECO:0000256" key="2">
    <source>
        <dbReference type="ARBA" id="ARBA00005699"/>
    </source>
</evidence>
<name>A0A7J7LX85_9MAGN</name>
<evidence type="ECO:0000313" key="11">
    <source>
        <dbReference type="Proteomes" id="UP000541444"/>
    </source>
</evidence>
<dbReference type="InterPro" id="IPR006808">
    <property type="entry name" value="ATP_synth_F0_gsu_mt"/>
</dbReference>
<dbReference type="GO" id="GO:0015078">
    <property type="term" value="F:proton transmembrane transporter activity"/>
    <property type="evidence" value="ECO:0007669"/>
    <property type="project" value="InterPro"/>
</dbReference>
<comment type="subcellular location">
    <subcellularLocation>
        <location evidence="1">Mitochondrion membrane</location>
    </subcellularLocation>
</comment>
<comment type="caution">
    <text evidence="10">The sequence shown here is derived from an EMBL/GenBank/DDBJ whole genome shotgun (WGS) entry which is preliminary data.</text>
</comment>
<feature type="non-terminal residue" evidence="10">
    <location>
        <position position="1"/>
    </location>
</feature>
<evidence type="ECO:0000256" key="6">
    <source>
        <dbReference type="ARBA" id="ARBA00023065"/>
    </source>
</evidence>
<evidence type="ECO:0000256" key="1">
    <source>
        <dbReference type="ARBA" id="ARBA00004325"/>
    </source>
</evidence>
<dbReference type="EMBL" id="JACGCM010001933">
    <property type="protein sequence ID" value="KAF6147219.1"/>
    <property type="molecule type" value="Genomic_DNA"/>
</dbReference>
<dbReference type="Proteomes" id="UP000541444">
    <property type="component" value="Unassembled WGS sequence"/>
</dbReference>
<keyword evidence="9" id="KW-0066">ATP synthesis</keyword>
<sequence>FEQLEIDYVIAESNKLLLPQSSGLAVILRIFGVTKEVSFDVGSNAIIVYIRDIMASILQKTLEACQASKFVSTHGSAYLKETLEQNKQYIQDPPTIEKCNLLLKQLFYTRLARFINQDGIDFLDVQQIGLERCFVIYNWIGAILHKSFKGAKWLSFNPNFDYFCCYFLAVARTKLLKNKKGSSLVVMKRELAQLLEAGQERTIRPVEFGARSYASSVKESNGLERYYGRELDEEDQRFVVFADKPSENCGKLPLPQVPGFVDDDDGDVNQENIRQVTTKMVLKDVEEQHWKALEEDPLVFYYDGAYDEIKSIPILFIQTALKKILASGNKIAKADSLQVVPMIGLEKEDQSSGGAA</sequence>
<dbReference type="PANTHER" id="PTHR12386">
    <property type="entry name" value="ATP SYNTHASE SUBUNIT"/>
    <property type="match status" value="1"/>
</dbReference>
<keyword evidence="6" id="KW-0406">Ion transport</keyword>
<accession>A0A7J7LX85</accession>
<evidence type="ECO:0000256" key="4">
    <source>
        <dbReference type="ARBA" id="ARBA00022547"/>
    </source>
</evidence>
<dbReference type="OrthoDB" id="1481754at2759"/>